<dbReference type="InterPro" id="IPR036322">
    <property type="entry name" value="WD40_repeat_dom_sf"/>
</dbReference>
<protein>
    <submittedName>
        <fullName evidence="7">Syntaxin-binding protein 5</fullName>
    </submittedName>
</protein>
<dbReference type="ExpressionAtlas" id="A0A3L6E0M4">
    <property type="expression patterns" value="baseline and differential"/>
</dbReference>
<dbReference type="SUPFAM" id="SSF58038">
    <property type="entry name" value="SNARE fusion complex"/>
    <property type="match status" value="1"/>
</dbReference>
<dbReference type="InterPro" id="IPR042855">
    <property type="entry name" value="V_SNARE_CC"/>
</dbReference>
<dbReference type="PROSITE" id="PS50892">
    <property type="entry name" value="V_SNARE"/>
    <property type="match status" value="1"/>
</dbReference>
<name>A0A3L6E0M4_MAIZE</name>
<dbReference type="PANTHER" id="PTHR10241">
    <property type="entry name" value="LETHAL 2 GIANT LARVAE PROTEIN"/>
    <property type="match status" value="1"/>
</dbReference>
<evidence type="ECO:0000313" key="7">
    <source>
        <dbReference type="EMBL" id="PWZ13461.1"/>
    </source>
</evidence>
<comment type="caution">
    <text evidence="7">The sequence shown here is derived from an EMBL/GenBank/DDBJ whole genome shotgun (WGS) entry which is preliminary data.</text>
</comment>
<dbReference type="PANTHER" id="PTHR10241:SF25">
    <property type="entry name" value="TOMOSYN, ISOFORM C"/>
    <property type="match status" value="1"/>
</dbReference>
<keyword evidence="5" id="KW-0175">Coiled coil</keyword>
<reference evidence="7 8" key="1">
    <citation type="journal article" date="2018" name="Nat. Genet.">
        <title>Extensive intraspecific gene order and gene structural variations between Mo17 and other maize genomes.</title>
        <authorList>
            <person name="Sun S."/>
            <person name="Zhou Y."/>
            <person name="Chen J."/>
            <person name="Shi J."/>
            <person name="Zhao H."/>
            <person name="Zhao H."/>
            <person name="Song W."/>
            <person name="Zhang M."/>
            <person name="Cui Y."/>
            <person name="Dong X."/>
            <person name="Liu H."/>
            <person name="Ma X."/>
            <person name="Jiao Y."/>
            <person name="Wang B."/>
            <person name="Wei X."/>
            <person name="Stein J.C."/>
            <person name="Glaubitz J.C."/>
            <person name="Lu F."/>
            <person name="Yu G."/>
            <person name="Liang C."/>
            <person name="Fengler K."/>
            <person name="Li B."/>
            <person name="Rafalski A."/>
            <person name="Schnable P.S."/>
            <person name="Ware D.H."/>
            <person name="Buckler E.S."/>
            <person name="Lai J."/>
        </authorList>
    </citation>
    <scope>NUCLEOTIDE SEQUENCE [LARGE SCALE GENOMIC DNA]</scope>
    <source>
        <strain evidence="8">cv. Missouri 17</strain>
        <tissue evidence="7">Seedling</tissue>
    </source>
</reference>
<comment type="similarity">
    <text evidence="2">Belongs to the WD repeat L(2)GL family.</text>
</comment>
<organism evidence="7 8">
    <name type="scientific">Zea mays</name>
    <name type="common">Maize</name>
    <dbReference type="NCBI Taxonomy" id="4577"/>
    <lineage>
        <taxon>Eukaryota</taxon>
        <taxon>Viridiplantae</taxon>
        <taxon>Streptophyta</taxon>
        <taxon>Embryophyta</taxon>
        <taxon>Tracheophyta</taxon>
        <taxon>Spermatophyta</taxon>
        <taxon>Magnoliopsida</taxon>
        <taxon>Liliopsida</taxon>
        <taxon>Poales</taxon>
        <taxon>Poaceae</taxon>
        <taxon>PACMAD clade</taxon>
        <taxon>Panicoideae</taxon>
        <taxon>Andropogonodae</taxon>
        <taxon>Andropogoneae</taxon>
        <taxon>Tripsacinae</taxon>
        <taxon>Zea</taxon>
    </lineage>
</organism>
<dbReference type="EMBL" id="NCVQ01000008">
    <property type="protein sequence ID" value="PWZ13461.1"/>
    <property type="molecule type" value="Genomic_DNA"/>
</dbReference>
<dbReference type="InterPro" id="IPR001680">
    <property type="entry name" value="WD40_rpt"/>
</dbReference>
<dbReference type="Gene3D" id="1.20.5.110">
    <property type="match status" value="1"/>
</dbReference>
<feature type="domain" description="V-SNARE coiled-coil homology" evidence="6">
    <location>
        <begin position="1043"/>
        <end position="1107"/>
    </location>
</feature>
<evidence type="ECO:0000313" key="8">
    <source>
        <dbReference type="Proteomes" id="UP000251960"/>
    </source>
</evidence>
<dbReference type="GO" id="GO:0006887">
    <property type="term" value="P:exocytosis"/>
    <property type="evidence" value="ECO:0007669"/>
    <property type="project" value="UniProtKB-KW"/>
</dbReference>
<dbReference type="CDD" id="cd15873">
    <property type="entry name" value="R-SNARE_STXBP5_6"/>
    <property type="match status" value="1"/>
</dbReference>
<comment type="subcellular location">
    <subcellularLocation>
        <location evidence="1">Cytoplasm</location>
    </subcellularLocation>
</comment>
<sequence>MFAKRLFHRALVHHHQGVGRGGGGGASAPAASPADAIQMDAQISTHCGVPYTASLLAFDPVQRLLAVATLDGRIKIFGGDNIEGLLISPKSVPYKFLQFITNQGLLVAISNENEIQVWNLEFRQLFYSSQWDVNITAFAVIERTFMMYLGDENGLLSVLKYDVDDGKLQIMPYNVHIHSLIERSGVSLQDPQPIVGILIQPDTFGTRLLIAYERGLLVLWDVSEDRAVSVRGYGDLRMKGQINGAQGDSGEDQLNTTIDDSEEEREICSLCWASREGSTVAVGYITGDILLWDMTTKSSRQEKQSDVSSNVVKLQLASGSRRLPVIVLHWSAGSAVHSNKGGHLFVYGGDDMGSEEVLTVLSLESTAGLESVRCMSRTDLKLDGSFADMILIPDTGVPDKSRTSALFILTNPGQLNFYDGGSLFSVQNSKEGTPLPEAQKFPVAIPTLDPNITVTGLYSLTESEFPNISLKKFCARKNAGHFISENMKWPLTGGVPNEMSLDEDHAVERIYIAGYQDGSVRIWDATFPVLMPMFVLDGNVADVNLDGANASVSSLAFCSLSMTLAVGTTSGLVRIYKLREHTGGSSFHFVSEFKQEVHVVHHGKGFHCYVAFLSANSSVLSLLFMASGGLLAAGYQNGQVAMLDPSQLSILFTVDGASGTNSPVVSLGIYSVAASAAKADQSKKDNPQNATLSRDVLLSLTKDARVTVLDCTTGVMINSHIIHQKQSSAISMYVIGKCRVRRDTNPIIRGQNSKSSFRKMVVQIHSLWCAGSSKHLQKTKLAKPCCWSAVFKNMDDKVCGLILAYQTGTIEMRFGPDLAIVAETSLMSLLRWSYKTGMEKSTSSSNGQVTLVNGSEFAIISLMASENDLRIPESLPCLHDKVLAAAAEAAMSFSTDQRRKQVSILVLLEIERKLVLHFGFTRNFMLQNPAAGIIGGFIKGMKGKAEENAKMRESLTLRAPSEQLESIFSKEPFAEPSIPDLDDPMEELSIDDIEIDDEVAVALAQAASSTSQGNKRTAVEEERAKLFEGSNSADKPRMRTQQEILTKYRFGGDAAAAAAHAKDKLMQRQEKLERISQQTAELQNGAENFASLAQELAKTMENKKWWKL</sequence>
<evidence type="ECO:0000259" key="6">
    <source>
        <dbReference type="PROSITE" id="PS50892"/>
    </source>
</evidence>
<dbReference type="AlphaFoldDB" id="A0A3L6E0M4"/>
<dbReference type="SMART" id="SM00320">
    <property type="entry name" value="WD40"/>
    <property type="match status" value="5"/>
</dbReference>
<evidence type="ECO:0000256" key="4">
    <source>
        <dbReference type="ARBA" id="ARBA00022490"/>
    </source>
</evidence>
<evidence type="ECO:0000256" key="1">
    <source>
        <dbReference type="ARBA" id="ARBA00004496"/>
    </source>
</evidence>
<evidence type="ECO:0000256" key="3">
    <source>
        <dbReference type="ARBA" id="ARBA00022483"/>
    </source>
</evidence>
<evidence type="ECO:0000256" key="5">
    <source>
        <dbReference type="PROSITE-ProRule" id="PRU00290"/>
    </source>
</evidence>
<gene>
    <name evidence="7" type="primary">Stxbp5_0</name>
    <name evidence="7" type="ORF">Zm00014a_004666</name>
</gene>
<keyword evidence="4" id="KW-0963">Cytoplasm</keyword>
<dbReference type="Proteomes" id="UP000251960">
    <property type="component" value="Chromosome 7"/>
</dbReference>
<dbReference type="FunFam" id="1.20.5.110:FF:000049">
    <property type="entry name" value="Transducin family protein / WD-40 repeat family protein"/>
    <property type="match status" value="1"/>
</dbReference>
<dbReference type="GO" id="GO:0005737">
    <property type="term" value="C:cytoplasm"/>
    <property type="evidence" value="ECO:0007669"/>
    <property type="project" value="UniProtKB-SubCell"/>
</dbReference>
<proteinExistence type="inferred from homology"/>
<dbReference type="InterPro" id="IPR015943">
    <property type="entry name" value="WD40/YVTN_repeat-like_dom_sf"/>
</dbReference>
<evidence type="ECO:0000256" key="2">
    <source>
        <dbReference type="ARBA" id="ARBA00008070"/>
    </source>
</evidence>
<keyword evidence="3" id="KW-0268">Exocytosis</keyword>
<accession>A0A3L6E0M4</accession>
<dbReference type="SUPFAM" id="SSF50978">
    <property type="entry name" value="WD40 repeat-like"/>
    <property type="match status" value="1"/>
</dbReference>
<dbReference type="Gene3D" id="2.130.10.10">
    <property type="entry name" value="YVTN repeat-like/Quinoprotein amine dehydrogenase"/>
    <property type="match status" value="3"/>
</dbReference>